<evidence type="ECO:0000256" key="1">
    <source>
        <dbReference type="SAM" id="SignalP"/>
    </source>
</evidence>
<reference evidence="2" key="1">
    <citation type="submission" date="2022-07" db="EMBL/GenBank/DDBJ databases">
        <title>Chromosome-level genome of Muraenolepis orangiensis.</title>
        <authorList>
            <person name="Kim J."/>
        </authorList>
    </citation>
    <scope>NUCLEOTIDE SEQUENCE</scope>
    <source>
        <strain evidence="2">KU_S4_2022</strain>
        <tissue evidence="2">Muscle</tissue>
    </source>
</reference>
<gene>
    <name evidence="2" type="ORF">NHX12_027481</name>
</gene>
<proteinExistence type="predicted"/>
<dbReference type="EMBL" id="JANIIK010000043">
    <property type="protein sequence ID" value="KAJ3605434.1"/>
    <property type="molecule type" value="Genomic_DNA"/>
</dbReference>
<feature type="signal peptide" evidence="1">
    <location>
        <begin position="1"/>
        <end position="21"/>
    </location>
</feature>
<feature type="chain" id="PRO_5040233521" evidence="1">
    <location>
        <begin position="22"/>
        <end position="183"/>
    </location>
</feature>
<organism evidence="2 3">
    <name type="scientific">Muraenolepis orangiensis</name>
    <name type="common">Patagonian moray cod</name>
    <dbReference type="NCBI Taxonomy" id="630683"/>
    <lineage>
        <taxon>Eukaryota</taxon>
        <taxon>Metazoa</taxon>
        <taxon>Chordata</taxon>
        <taxon>Craniata</taxon>
        <taxon>Vertebrata</taxon>
        <taxon>Euteleostomi</taxon>
        <taxon>Actinopterygii</taxon>
        <taxon>Neopterygii</taxon>
        <taxon>Teleostei</taxon>
        <taxon>Neoteleostei</taxon>
        <taxon>Acanthomorphata</taxon>
        <taxon>Zeiogadaria</taxon>
        <taxon>Gadariae</taxon>
        <taxon>Gadiformes</taxon>
        <taxon>Muraenolepidoidei</taxon>
        <taxon>Muraenolepididae</taxon>
        <taxon>Muraenolepis</taxon>
    </lineage>
</organism>
<dbReference type="OrthoDB" id="9929604at2759"/>
<keyword evidence="1" id="KW-0732">Signal</keyword>
<accession>A0A9Q0EDP1</accession>
<evidence type="ECO:0000313" key="3">
    <source>
        <dbReference type="Proteomes" id="UP001148018"/>
    </source>
</evidence>
<evidence type="ECO:0000313" key="2">
    <source>
        <dbReference type="EMBL" id="KAJ3605434.1"/>
    </source>
</evidence>
<protein>
    <submittedName>
        <fullName evidence="2">Uncharacterized protein</fullName>
    </submittedName>
</protein>
<comment type="caution">
    <text evidence="2">The sequence shown here is derived from an EMBL/GenBank/DDBJ whole genome shotgun (WGS) entry which is preliminary data.</text>
</comment>
<keyword evidence="3" id="KW-1185">Reference proteome</keyword>
<name>A0A9Q0EDP1_9TELE</name>
<dbReference type="AlphaFoldDB" id="A0A9Q0EDP1"/>
<sequence>MCVSSLSLVLVAVGTMECTEQQSLIQEIPKSLVQPTQCLMDCTALTFTNKLQLGDNLNIRLKDSTEEQHGTPSFPLVLICSWLPDGDQEGGALQHTVPREGFPSDPDAEYQPCFQGIWRRQVDQRDLIAEASVDSKHGGTVVWSQRAHDGPRRLHLQVLGRGHRRIHGHHHKRSLEMLPDNAL</sequence>
<dbReference type="Proteomes" id="UP001148018">
    <property type="component" value="Unassembled WGS sequence"/>
</dbReference>